<gene>
    <name evidence="1" type="ORF">I9W95_00650</name>
</gene>
<proteinExistence type="predicted"/>
<dbReference type="RefSeq" id="WP_225670667.1">
    <property type="nucleotide sequence ID" value="NZ_JAEDAH010000002.1"/>
</dbReference>
<evidence type="ECO:0000313" key="2">
    <source>
        <dbReference type="Proteomes" id="UP000714380"/>
    </source>
</evidence>
<reference evidence="1 2" key="1">
    <citation type="submission" date="2020-12" db="EMBL/GenBank/DDBJ databases">
        <title>Novel Thalassolituus-related marine hydrocarbonoclastic bacteria mediated algae-derived hydrocarbons mineralization in twilight zone of the northern South China Sea.</title>
        <authorList>
            <person name="Dong C."/>
        </authorList>
    </citation>
    <scope>NUCLEOTIDE SEQUENCE [LARGE SCALE GENOMIC DNA]</scope>
    <source>
        <strain evidence="1 2">IMCC1826</strain>
    </source>
</reference>
<name>A0ABS7ZLP7_9GAMM</name>
<dbReference type="Proteomes" id="UP000714380">
    <property type="component" value="Unassembled WGS sequence"/>
</dbReference>
<sequence length="258" mass="29272">MYYLPLKDEVVTLLKKGFVPLSAPEETSLPGYRSLKPGGVQVTDEQYLRHMRNSYAQLPAQLAGLLTFEAFLQQAQQKRKDIERAISAAAEQAQQLDAGQPQDWLWLTMYSNADSALAWSVAGFDSVWLAIDEQRWPEADVQPIQYTEHWPASFPQRLLFDSPQRAALMQGRVILPRESVPTSVEVAGQRHWLLRIPPHAIRRILIGSGVSNRLRTELGAMLRQDFRYQRIPVATMQAADIGMRWQFQTGLLTSSEKA</sequence>
<evidence type="ECO:0000313" key="1">
    <source>
        <dbReference type="EMBL" id="MCA6062108.1"/>
    </source>
</evidence>
<accession>A0ABS7ZLP7</accession>
<keyword evidence="2" id="KW-1185">Reference proteome</keyword>
<organism evidence="1 2">
    <name type="scientific">Thalassolituus marinus</name>
    <dbReference type="NCBI Taxonomy" id="671053"/>
    <lineage>
        <taxon>Bacteria</taxon>
        <taxon>Pseudomonadati</taxon>
        <taxon>Pseudomonadota</taxon>
        <taxon>Gammaproteobacteria</taxon>
        <taxon>Oceanospirillales</taxon>
        <taxon>Oceanospirillaceae</taxon>
        <taxon>Thalassolituus</taxon>
    </lineage>
</organism>
<evidence type="ECO:0008006" key="3">
    <source>
        <dbReference type="Google" id="ProtNLM"/>
    </source>
</evidence>
<protein>
    <recommendedName>
        <fullName evidence="3">FRG domain-containing protein</fullName>
    </recommendedName>
</protein>
<dbReference type="EMBL" id="JAEDAH010000002">
    <property type="protein sequence ID" value="MCA6062108.1"/>
    <property type="molecule type" value="Genomic_DNA"/>
</dbReference>
<comment type="caution">
    <text evidence="1">The sequence shown here is derived from an EMBL/GenBank/DDBJ whole genome shotgun (WGS) entry which is preliminary data.</text>
</comment>